<dbReference type="PIRSF" id="PIRSF029644">
    <property type="entry name" value="UCP029644"/>
    <property type="match status" value="1"/>
</dbReference>
<dbReference type="AlphaFoldDB" id="A0A507ZVB0"/>
<dbReference type="InterPro" id="IPR013783">
    <property type="entry name" value="Ig-like_fold"/>
</dbReference>
<dbReference type="Gene3D" id="3.10.350.10">
    <property type="entry name" value="LysM domain"/>
    <property type="match status" value="1"/>
</dbReference>
<dbReference type="SUPFAM" id="SSF54106">
    <property type="entry name" value="LysM domain"/>
    <property type="match status" value="1"/>
</dbReference>
<dbReference type="Pfam" id="PF04773">
    <property type="entry name" value="FecR"/>
    <property type="match status" value="1"/>
</dbReference>
<dbReference type="EMBL" id="VICD02000304">
    <property type="protein sequence ID" value="KAB8165687.1"/>
    <property type="molecule type" value="Genomic_DNA"/>
</dbReference>
<dbReference type="PANTHER" id="PTHR38731">
    <property type="entry name" value="LIPL45-RELATED LIPOPROTEIN-RELATED"/>
    <property type="match status" value="1"/>
</dbReference>
<evidence type="ECO:0000313" key="1">
    <source>
        <dbReference type="EMBL" id="KAB8165687.1"/>
    </source>
</evidence>
<protein>
    <submittedName>
        <fullName evidence="1">LysM peptidoglycan-binding domain-containing protein</fullName>
    </submittedName>
</protein>
<dbReference type="PANTHER" id="PTHR38731:SF1">
    <property type="entry name" value="FECR PROTEIN DOMAIN-CONTAINING PROTEIN"/>
    <property type="match status" value="1"/>
</dbReference>
<gene>
    <name evidence="1" type="ORF">FKV24_017095</name>
</gene>
<reference evidence="1 2" key="1">
    <citation type="submission" date="2019-10" db="EMBL/GenBank/DDBJ databases">
        <title>Lysobacter alkalisoli sp. nov., isolated from saline-alkaline soil.</title>
        <authorList>
            <person name="Sun J.-Q."/>
        </authorList>
    </citation>
    <scope>NUCLEOTIDE SEQUENCE [LARGE SCALE GENOMIC DNA]</scope>
    <source>
        <strain evidence="1 2">KCTC 42381</strain>
    </source>
</reference>
<dbReference type="Gene3D" id="2.60.40.10">
    <property type="entry name" value="Immunoglobulins"/>
    <property type="match status" value="2"/>
</dbReference>
<name>A0A507ZVB0_9GAMM</name>
<comment type="caution">
    <text evidence="1">The sequence shown here is derived from an EMBL/GenBank/DDBJ whole genome shotgun (WGS) entry which is preliminary data.</text>
</comment>
<dbReference type="Gene3D" id="2.60.120.1440">
    <property type="match status" value="1"/>
</dbReference>
<accession>A0A507ZVB0</accession>
<dbReference type="InterPro" id="IPR036779">
    <property type="entry name" value="LysM_dom_sf"/>
</dbReference>
<dbReference type="SMART" id="SM00257">
    <property type="entry name" value="LysM"/>
    <property type="match status" value="1"/>
</dbReference>
<sequence length="528" mass="57548">MLLPVLAAAADWSYRVRPGDTLWDLSARYLRTDVGWQRLQMHNAIVDPYRLPPGSRLGIPVEWLRVGPVPARLVALRGEVRARPNPNDPADNASEGMGLTIGGWLETGDNASATLEFADGSRLLVQANSRIEFDKLSAYGATGMVDTRLRLIRGGTSNHVKPATGPASHYIIQTPSATTSVRGTRFRVGAGSDGRPDRTEVLEGTVHVDRDEAGDVLLRRGHGALAGGGAPGAVLELAPAPVIDEAGSALQSLPIKLAWAAAVGADAYQVEVVSEAEQEVQLFEAITEATSIRIDDLPAGEHRLLLRAVDAHGLQGHDAIRTFTLNAEPAPPLTISPRADQVVHHPRPRFEWTRPEQASEAVLQIADAPAFDRLLNDNVVRQTRKRADDDLAPGRYWWRIASRDADGRQGPFGDVLSFEVSDQPVDPGLETQAERGQVTLQWQQGAPGQRYRVQIARKPDFADPFVDREVDTPQLQLDRPHGGRWYIRVQLLDDDGYAHPFGPVQEARFPCRLCYGAGAGALLLLLVL</sequence>
<dbReference type="PROSITE" id="PS51782">
    <property type="entry name" value="LYSM"/>
    <property type="match status" value="1"/>
</dbReference>
<dbReference type="InterPro" id="IPR018392">
    <property type="entry name" value="LysM"/>
</dbReference>
<dbReference type="InterPro" id="IPR016930">
    <property type="entry name" value="UCP029644"/>
</dbReference>
<organism evidence="1 2">
    <name type="scientific">Marilutibacter maris</name>
    <dbReference type="NCBI Taxonomy" id="1605891"/>
    <lineage>
        <taxon>Bacteria</taxon>
        <taxon>Pseudomonadati</taxon>
        <taxon>Pseudomonadota</taxon>
        <taxon>Gammaproteobacteria</taxon>
        <taxon>Lysobacterales</taxon>
        <taxon>Lysobacteraceae</taxon>
        <taxon>Marilutibacter</taxon>
    </lineage>
</organism>
<dbReference type="InterPro" id="IPR006860">
    <property type="entry name" value="FecR"/>
</dbReference>
<dbReference type="Proteomes" id="UP000320431">
    <property type="component" value="Unassembled WGS sequence"/>
</dbReference>
<evidence type="ECO:0000313" key="2">
    <source>
        <dbReference type="Proteomes" id="UP000320431"/>
    </source>
</evidence>
<dbReference type="Pfam" id="PF01476">
    <property type="entry name" value="LysM"/>
    <property type="match status" value="1"/>
</dbReference>
<dbReference type="CDD" id="cd00118">
    <property type="entry name" value="LysM"/>
    <property type="match status" value="1"/>
</dbReference>
<proteinExistence type="predicted"/>